<dbReference type="Gene3D" id="1.10.10.60">
    <property type="entry name" value="Homeodomain-like"/>
    <property type="match status" value="1"/>
</dbReference>
<sequence>MLHLFRCSYTHRSRWIEYVLHDARGHGTWIQTFLNTMPSPNDLSPNGKAPSVWSLDSGYASMAEDNSVFQSVHPTASPASNRFQSQPQSRKPAVGLGLEGLDDANWFRYGSVIEPVTTDHSLFANQISNMTSNAPGMDENLGAEQSLSATSNGDNTSRSKAWLPKLDIPLPDQYQQRCSVCQLDTLVDSSGPDTCAHCFANLYHVPVSPSDSQYSVRRSRAGRNSKLPLHALNCLQNWLSANQHNPYPSAETKRALAQECGITEKQVTTWFTNARARHLSPLGASSVSGSDGEEYGESEASNTPIDAMGGFAFIPDGQQPDRYDRTTSVPDTSVFSPTARQRSSRRGKKKDYRRSHSVSAPPAPDYTQLPVAANSSEALYSFESGLGVTTHSSNATSYSPMADTLSNDPASKSESWQCTFCRKHLVPKSWRRHEETQHRPKAQWTCMLRGPRLLFPSPQSDTTATKCAFCMMVDPPEEHFMQHHRIEECAKRDTSDRTFFRPDHLRQHVKNFHGTGLFDIVQARWKSAAEAGTEGWTCGFCSDKLETWDKRETHIANHFKDGLKMDSWKDFSNVDDKNSKKGKGKRKERAQSQVAGMGRLGQPFASHSERNSYVLDTAAPIQQQRPQPQTYSQIHQQQYYQGDFAQPQRPSSPLHQANIANAYQSVPYSSSFPLPQPQQPIVPTSAPLDTLMLDCTNPFEWGGITTSATAAPMPMQPTTQQPPYQHLNYPLAPPTGGFNTANMDPATAAAFQQQFEESLQNMGLSGVDIYGNPLNYQGGPWEGQ</sequence>
<evidence type="ECO:0000256" key="3">
    <source>
        <dbReference type="ARBA" id="ARBA00023242"/>
    </source>
</evidence>
<comment type="subcellular location">
    <subcellularLocation>
        <location evidence="4">Nucleus</location>
    </subcellularLocation>
</comment>
<dbReference type="CDD" id="cd00086">
    <property type="entry name" value="homeodomain"/>
    <property type="match status" value="1"/>
</dbReference>
<evidence type="ECO:0000256" key="2">
    <source>
        <dbReference type="ARBA" id="ARBA00023155"/>
    </source>
</evidence>
<organism evidence="7 8">
    <name type="scientific">Periconia digitata</name>
    <dbReference type="NCBI Taxonomy" id="1303443"/>
    <lineage>
        <taxon>Eukaryota</taxon>
        <taxon>Fungi</taxon>
        <taxon>Dikarya</taxon>
        <taxon>Ascomycota</taxon>
        <taxon>Pezizomycotina</taxon>
        <taxon>Dothideomycetes</taxon>
        <taxon>Pleosporomycetidae</taxon>
        <taxon>Pleosporales</taxon>
        <taxon>Massarineae</taxon>
        <taxon>Periconiaceae</taxon>
        <taxon>Periconia</taxon>
    </lineage>
</organism>
<dbReference type="OrthoDB" id="10056939at2759"/>
<dbReference type="PROSITE" id="PS50071">
    <property type="entry name" value="HOMEOBOX_2"/>
    <property type="match status" value="1"/>
</dbReference>
<evidence type="ECO:0000313" key="8">
    <source>
        <dbReference type="Proteomes" id="UP001152607"/>
    </source>
</evidence>
<dbReference type="InterPro" id="IPR050224">
    <property type="entry name" value="TALE_homeobox"/>
</dbReference>
<dbReference type="GO" id="GO:0006355">
    <property type="term" value="P:regulation of DNA-templated transcription"/>
    <property type="evidence" value="ECO:0007669"/>
    <property type="project" value="InterPro"/>
</dbReference>
<dbReference type="GO" id="GO:0005634">
    <property type="term" value="C:nucleus"/>
    <property type="evidence" value="ECO:0007669"/>
    <property type="project" value="UniProtKB-SubCell"/>
</dbReference>
<dbReference type="PANTHER" id="PTHR11850">
    <property type="entry name" value="HOMEOBOX PROTEIN TRANSCRIPTION FACTORS"/>
    <property type="match status" value="1"/>
</dbReference>
<evidence type="ECO:0000259" key="6">
    <source>
        <dbReference type="PROSITE" id="PS50071"/>
    </source>
</evidence>
<evidence type="ECO:0000256" key="1">
    <source>
        <dbReference type="ARBA" id="ARBA00023125"/>
    </source>
</evidence>
<feature type="compositionally biased region" description="Basic residues" evidence="5">
    <location>
        <begin position="342"/>
        <end position="356"/>
    </location>
</feature>
<dbReference type="GO" id="GO:0003677">
    <property type="term" value="F:DNA binding"/>
    <property type="evidence" value="ECO:0007669"/>
    <property type="project" value="UniProtKB-UniRule"/>
</dbReference>
<feature type="compositionally biased region" description="Polar residues" evidence="5">
    <location>
        <begin position="326"/>
        <end position="341"/>
    </location>
</feature>
<dbReference type="Pfam" id="PF05920">
    <property type="entry name" value="Homeobox_KN"/>
    <property type="match status" value="1"/>
</dbReference>
<evidence type="ECO:0000256" key="5">
    <source>
        <dbReference type="SAM" id="MobiDB-lite"/>
    </source>
</evidence>
<feature type="domain" description="Homeobox" evidence="6">
    <location>
        <begin position="218"/>
        <end position="281"/>
    </location>
</feature>
<proteinExistence type="predicted"/>
<dbReference type="InterPro" id="IPR008422">
    <property type="entry name" value="KN_HD"/>
</dbReference>
<protein>
    <recommendedName>
        <fullName evidence="6">Homeobox domain-containing protein</fullName>
    </recommendedName>
</protein>
<accession>A0A9W4UCJ9</accession>
<name>A0A9W4UCJ9_9PLEO</name>
<dbReference type="Proteomes" id="UP001152607">
    <property type="component" value="Unassembled WGS sequence"/>
</dbReference>
<dbReference type="InterPro" id="IPR001356">
    <property type="entry name" value="HD"/>
</dbReference>
<dbReference type="SUPFAM" id="SSF46689">
    <property type="entry name" value="Homeodomain-like"/>
    <property type="match status" value="1"/>
</dbReference>
<dbReference type="SMART" id="SM00389">
    <property type="entry name" value="HOX"/>
    <property type="match status" value="1"/>
</dbReference>
<dbReference type="InterPro" id="IPR009057">
    <property type="entry name" value="Homeodomain-like_sf"/>
</dbReference>
<keyword evidence="3 4" id="KW-0539">Nucleus</keyword>
<dbReference type="AlphaFoldDB" id="A0A9W4UCJ9"/>
<evidence type="ECO:0000256" key="4">
    <source>
        <dbReference type="PROSITE-ProRule" id="PRU00108"/>
    </source>
</evidence>
<reference evidence="7" key="1">
    <citation type="submission" date="2023-01" db="EMBL/GenBank/DDBJ databases">
        <authorList>
            <person name="Van Ghelder C."/>
            <person name="Rancurel C."/>
        </authorList>
    </citation>
    <scope>NUCLEOTIDE SEQUENCE</scope>
    <source>
        <strain evidence="7">CNCM I-4278</strain>
    </source>
</reference>
<feature type="region of interest" description="Disordered" evidence="5">
    <location>
        <begin position="570"/>
        <end position="605"/>
    </location>
</feature>
<feature type="compositionally biased region" description="Polar residues" evidence="5">
    <location>
        <begin position="72"/>
        <end position="89"/>
    </location>
</feature>
<feature type="region of interest" description="Disordered" evidence="5">
    <location>
        <begin position="281"/>
        <end position="368"/>
    </location>
</feature>
<dbReference type="EMBL" id="CAOQHR010000004">
    <property type="protein sequence ID" value="CAI6333863.1"/>
    <property type="molecule type" value="Genomic_DNA"/>
</dbReference>
<comment type="caution">
    <text evidence="7">The sequence shown here is derived from an EMBL/GenBank/DDBJ whole genome shotgun (WGS) entry which is preliminary data.</text>
</comment>
<keyword evidence="1 4" id="KW-0238">DNA-binding</keyword>
<gene>
    <name evidence="7" type="ORF">PDIGIT_LOCUS6915</name>
</gene>
<feature type="DNA-binding region" description="Homeobox" evidence="4">
    <location>
        <begin position="220"/>
        <end position="282"/>
    </location>
</feature>
<keyword evidence="2 4" id="KW-0371">Homeobox</keyword>
<keyword evidence="8" id="KW-1185">Reference proteome</keyword>
<evidence type="ECO:0000313" key="7">
    <source>
        <dbReference type="EMBL" id="CAI6333863.1"/>
    </source>
</evidence>
<feature type="compositionally biased region" description="Basic and acidic residues" evidence="5">
    <location>
        <begin position="570"/>
        <end position="579"/>
    </location>
</feature>
<feature type="region of interest" description="Disordered" evidence="5">
    <location>
        <begin position="72"/>
        <end position="92"/>
    </location>
</feature>